<dbReference type="InterPro" id="IPR008983">
    <property type="entry name" value="Tumour_necrosis_fac-like_dom"/>
</dbReference>
<evidence type="ECO:0000313" key="1">
    <source>
        <dbReference type="EMBL" id="CAB5214286.1"/>
    </source>
</evidence>
<proteinExistence type="predicted"/>
<protein>
    <submittedName>
        <fullName evidence="1">Uncharacterized protein</fullName>
    </submittedName>
</protein>
<accession>A0A6J7WH44</accession>
<dbReference type="EMBL" id="LR798241">
    <property type="protein sequence ID" value="CAB5214286.1"/>
    <property type="molecule type" value="Genomic_DNA"/>
</dbReference>
<dbReference type="SUPFAM" id="SSF49842">
    <property type="entry name" value="TNF-like"/>
    <property type="match status" value="1"/>
</dbReference>
<name>A0A6J7WH44_9CAUD</name>
<gene>
    <name evidence="1" type="ORF">UFOVP195_48</name>
</gene>
<dbReference type="Gene3D" id="2.60.120.40">
    <property type="match status" value="1"/>
</dbReference>
<sequence>MATNTNINFPQSEFLDPLTKRPAREWMLWLMSPSVIALNSKTALSVQSGGTGLSTTPTDGQLLIGNGVGYTLNPLAPGAGISVTNASGSITVANTGVLSWSAGITGLTPATATTGNVTLSGLLNVASGGTGQSSYTDGQLLIGNTIGNTLGKATLTAGNGIAITNGHSSITIASERFYGAFSDFTSQPLASTATGQVMTFNTTDIGGHGVSVVSSSRMTVTNAGTYNFQWSGQFASTSASLEDVYVWLRINGTNVTGSTGLISVPSKHAGLDGHIIAAWNYLLNLNANDYVELMWGGGSTALSIATYAAGASPTRPSTASLIATFQQV</sequence>
<organism evidence="1">
    <name type="scientific">uncultured Caudovirales phage</name>
    <dbReference type="NCBI Taxonomy" id="2100421"/>
    <lineage>
        <taxon>Viruses</taxon>
        <taxon>Duplodnaviria</taxon>
        <taxon>Heunggongvirae</taxon>
        <taxon>Uroviricota</taxon>
        <taxon>Caudoviricetes</taxon>
        <taxon>Peduoviridae</taxon>
        <taxon>Maltschvirus</taxon>
        <taxon>Maltschvirus maltsch</taxon>
    </lineage>
</organism>
<reference evidence="1" key="1">
    <citation type="submission" date="2020-05" db="EMBL/GenBank/DDBJ databases">
        <authorList>
            <person name="Chiriac C."/>
            <person name="Salcher M."/>
            <person name="Ghai R."/>
            <person name="Kavagutti S V."/>
        </authorList>
    </citation>
    <scope>NUCLEOTIDE SEQUENCE</scope>
</reference>